<proteinExistence type="predicted"/>
<sequence>MALYPPQQMADILYSFKAFGVLPTEIADQIQDLLEDELTQSMRSLVDDVFDLNCFKEPVDRSSVERSATLDTTHYDSCLDRISAKLEKLMSVPPHVLLPGDECFRNADPEARTKRMQIRNQIKLKMASNRELRGEVARLRLEIQVKERLAEAIQKVTI</sequence>
<protein>
    <submittedName>
        <fullName evidence="2">Uncharacterized protein LOC100903854</fullName>
    </submittedName>
</protein>
<name>A0AAJ6QV75_9ACAR</name>
<gene>
    <name evidence="2" type="primary">LOC100903854</name>
</gene>
<reference evidence="2" key="1">
    <citation type="submission" date="2025-08" db="UniProtKB">
        <authorList>
            <consortium name="RefSeq"/>
        </authorList>
    </citation>
    <scope>IDENTIFICATION</scope>
</reference>
<keyword evidence="1" id="KW-1185">Reference proteome</keyword>
<evidence type="ECO:0000313" key="1">
    <source>
        <dbReference type="Proteomes" id="UP000694867"/>
    </source>
</evidence>
<organism evidence="1 2">
    <name type="scientific">Galendromus occidentalis</name>
    <name type="common">western predatory mite</name>
    <dbReference type="NCBI Taxonomy" id="34638"/>
    <lineage>
        <taxon>Eukaryota</taxon>
        <taxon>Metazoa</taxon>
        <taxon>Ecdysozoa</taxon>
        <taxon>Arthropoda</taxon>
        <taxon>Chelicerata</taxon>
        <taxon>Arachnida</taxon>
        <taxon>Acari</taxon>
        <taxon>Parasitiformes</taxon>
        <taxon>Mesostigmata</taxon>
        <taxon>Gamasina</taxon>
        <taxon>Phytoseioidea</taxon>
        <taxon>Phytoseiidae</taxon>
        <taxon>Typhlodrominae</taxon>
        <taxon>Galendromus</taxon>
    </lineage>
</organism>
<dbReference type="AlphaFoldDB" id="A0AAJ6QV75"/>
<dbReference type="RefSeq" id="XP_003746861.1">
    <property type="nucleotide sequence ID" value="XM_003746813.2"/>
</dbReference>
<evidence type="ECO:0000313" key="2">
    <source>
        <dbReference type="RefSeq" id="XP_003746861.1"/>
    </source>
</evidence>
<dbReference type="Proteomes" id="UP000694867">
    <property type="component" value="Unplaced"/>
</dbReference>
<dbReference type="KEGG" id="goe:100903854"/>
<dbReference type="GeneID" id="100903854"/>
<accession>A0AAJ6QV75</accession>